<dbReference type="PANTHER" id="PTHR16228">
    <property type="entry name" value="DIVALENT CATION TRANSPORTER SOLUTE CARRIER FAMILY 41"/>
    <property type="match status" value="1"/>
</dbReference>
<protein>
    <recommendedName>
        <fullName evidence="10">SLC41A/MgtE integral membrane domain-containing protein</fullName>
    </recommendedName>
</protein>
<sequence>METSPNSSSMKIGPEICDQERADDDDSIWALLKQVTIPFFIAGGAMVLAGLYFDYIQEWVAFKEVPEIIVLVPALLGLKGNLEMTLAARLSTEANLGMMNNSKDHLSIMTGNIALVQLQAIVIAILACSTGCLLIIVEGNMIIIEHIIMLFACCISTASLASFILAVVTGFIVIFSIYFKVNPDNIATPMAASLGDITSILIISLLATELYKTIDNNIWICIIIIAVYIMMLPFLFWFARRNPHTSKVVSSGWVPVILAMLISTLGGISLKNFMERYKTLPAFQPVMNGVGGNLVSIQASRLSTLLHMKSHLGDLPENTDIVISPIKILYSRDSYSATCRVLMGLAVPGQLLFAVVIMLVRHSFIVSTGSLFLLFYVIAALSQVYILMYSAYVMTHFVWKWSINPDTTTIPYLTAIGDFLGIIFLGAAYTLLDMMGLKEQL</sequence>
<feature type="transmembrane region" description="Helical" evidence="9">
    <location>
        <begin position="412"/>
        <end position="432"/>
    </location>
</feature>
<feature type="transmembrane region" description="Helical" evidence="9">
    <location>
        <begin position="108"/>
        <end position="136"/>
    </location>
</feature>
<evidence type="ECO:0000256" key="3">
    <source>
        <dbReference type="ARBA" id="ARBA00022448"/>
    </source>
</evidence>
<feature type="transmembrane region" description="Helical" evidence="9">
    <location>
        <begin position="148"/>
        <end position="179"/>
    </location>
</feature>
<dbReference type="FunFam" id="1.10.357.20:FF:000001">
    <property type="entry name" value="Solute carrier family 41 member 2"/>
    <property type="match status" value="1"/>
</dbReference>
<feature type="domain" description="SLC41A/MgtE integral membrane" evidence="10">
    <location>
        <begin position="72"/>
        <end position="205"/>
    </location>
</feature>
<dbReference type="InterPro" id="IPR036739">
    <property type="entry name" value="SLC41_membr_dom_sf"/>
</dbReference>
<feature type="transmembrane region" description="Helical" evidence="9">
    <location>
        <begin position="372"/>
        <end position="392"/>
    </location>
</feature>
<feature type="domain" description="SLC41A/MgtE integral membrane" evidence="10">
    <location>
        <begin position="284"/>
        <end position="425"/>
    </location>
</feature>
<comment type="subcellular location">
    <subcellularLocation>
        <location evidence="1">Membrane</location>
        <topology evidence="1">Multi-pass membrane protein</topology>
    </subcellularLocation>
</comment>
<evidence type="ECO:0000256" key="1">
    <source>
        <dbReference type="ARBA" id="ARBA00004141"/>
    </source>
</evidence>
<feature type="transmembrane region" description="Helical" evidence="9">
    <location>
        <begin position="35"/>
        <end position="56"/>
    </location>
</feature>
<proteinExistence type="inferred from homology"/>
<keyword evidence="4 9" id="KW-0812">Transmembrane</keyword>
<dbReference type="OrthoDB" id="5791097at2759"/>
<dbReference type="GO" id="GO:0005886">
    <property type="term" value="C:plasma membrane"/>
    <property type="evidence" value="ECO:0007669"/>
    <property type="project" value="TreeGrafter"/>
</dbReference>
<name>A0A9P0H339_NEZVI</name>
<evidence type="ECO:0000256" key="4">
    <source>
        <dbReference type="ARBA" id="ARBA00022692"/>
    </source>
</evidence>
<keyword evidence="7" id="KW-0406">Ion transport</keyword>
<feature type="transmembrane region" description="Helical" evidence="9">
    <location>
        <begin position="251"/>
        <end position="270"/>
    </location>
</feature>
<feature type="transmembrane region" description="Helical" evidence="9">
    <location>
        <begin position="218"/>
        <end position="239"/>
    </location>
</feature>
<keyword evidence="5" id="KW-0460">Magnesium</keyword>
<gene>
    <name evidence="11" type="ORF">NEZAVI_LOCUS4244</name>
</gene>
<reference evidence="11" key="1">
    <citation type="submission" date="2022-01" db="EMBL/GenBank/DDBJ databases">
        <authorList>
            <person name="King R."/>
        </authorList>
    </citation>
    <scope>NUCLEOTIDE SEQUENCE</scope>
</reference>
<keyword evidence="8 9" id="KW-0472">Membrane</keyword>
<dbReference type="GO" id="GO:0008324">
    <property type="term" value="F:monoatomic cation transmembrane transporter activity"/>
    <property type="evidence" value="ECO:0007669"/>
    <property type="project" value="InterPro"/>
</dbReference>
<dbReference type="Pfam" id="PF01769">
    <property type="entry name" value="MgtE"/>
    <property type="match status" value="2"/>
</dbReference>
<feature type="transmembrane region" description="Helical" evidence="9">
    <location>
        <begin position="68"/>
        <end position="88"/>
    </location>
</feature>
<dbReference type="Gene3D" id="1.10.357.20">
    <property type="entry name" value="SLC41 divalent cation transporters, integral membrane domain"/>
    <property type="match status" value="2"/>
</dbReference>
<dbReference type="InterPro" id="IPR006667">
    <property type="entry name" value="SLC41_membr_dom"/>
</dbReference>
<evidence type="ECO:0000256" key="9">
    <source>
        <dbReference type="SAM" id="Phobius"/>
    </source>
</evidence>
<evidence type="ECO:0000313" key="12">
    <source>
        <dbReference type="Proteomes" id="UP001152798"/>
    </source>
</evidence>
<dbReference type="PANTHER" id="PTHR16228:SF7">
    <property type="entry name" value="SLC41A_MGTE INTEGRAL MEMBRANE DOMAIN-CONTAINING PROTEIN"/>
    <property type="match status" value="1"/>
</dbReference>
<dbReference type="EMBL" id="OV725078">
    <property type="protein sequence ID" value="CAH1393601.1"/>
    <property type="molecule type" value="Genomic_DNA"/>
</dbReference>
<dbReference type="InterPro" id="IPR045349">
    <property type="entry name" value="SLC41A1-3"/>
</dbReference>
<evidence type="ECO:0000256" key="6">
    <source>
        <dbReference type="ARBA" id="ARBA00022989"/>
    </source>
</evidence>
<dbReference type="AlphaFoldDB" id="A0A9P0H339"/>
<feature type="transmembrane region" description="Helical" evidence="9">
    <location>
        <begin position="341"/>
        <end position="360"/>
    </location>
</feature>
<feature type="transmembrane region" description="Helical" evidence="9">
    <location>
        <begin position="191"/>
        <end position="211"/>
    </location>
</feature>
<organism evidence="11 12">
    <name type="scientific">Nezara viridula</name>
    <name type="common">Southern green stink bug</name>
    <name type="synonym">Cimex viridulus</name>
    <dbReference type="NCBI Taxonomy" id="85310"/>
    <lineage>
        <taxon>Eukaryota</taxon>
        <taxon>Metazoa</taxon>
        <taxon>Ecdysozoa</taxon>
        <taxon>Arthropoda</taxon>
        <taxon>Hexapoda</taxon>
        <taxon>Insecta</taxon>
        <taxon>Pterygota</taxon>
        <taxon>Neoptera</taxon>
        <taxon>Paraneoptera</taxon>
        <taxon>Hemiptera</taxon>
        <taxon>Heteroptera</taxon>
        <taxon>Panheteroptera</taxon>
        <taxon>Pentatomomorpha</taxon>
        <taxon>Pentatomoidea</taxon>
        <taxon>Pentatomidae</taxon>
        <taxon>Pentatominae</taxon>
        <taxon>Nezara</taxon>
    </lineage>
</organism>
<evidence type="ECO:0000256" key="5">
    <source>
        <dbReference type="ARBA" id="ARBA00022842"/>
    </source>
</evidence>
<keyword evidence="12" id="KW-1185">Reference proteome</keyword>
<dbReference type="Proteomes" id="UP001152798">
    <property type="component" value="Chromosome 2"/>
</dbReference>
<keyword evidence="6 9" id="KW-1133">Transmembrane helix</keyword>
<evidence type="ECO:0000256" key="8">
    <source>
        <dbReference type="ARBA" id="ARBA00023136"/>
    </source>
</evidence>
<evidence type="ECO:0000259" key="10">
    <source>
        <dbReference type="Pfam" id="PF01769"/>
    </source>
</evidence>
<evidence type="ECO:0000313" key="11">
    <source>
        <dbReference type="EMBL" id="CAH1393601.1"/>
    </source>
</evidence>
<accession>A0A9P0H339</accession>
<comment type="similarity">
    <text evidence="2">Belongs to the SLC41A transporter family.</text>
</comment>
<evidence type="ECO:0000256" key="2">
    <source>
        <dbReference type="ARBA" id="ARBA00009749"/>
    </source>
</evidence>
<dbReference type="SUPFAM" id="SSF161093">
    <property type="entry name" value="MgtE membrane domain-like"/>
    <property type="match status" value="2"/>
</dbReference>
<keyword evidence="3" id="KW-0813">Transport</keyword>
<evidence type="ECO:0000256" key="7">
    <source>
        <dbReference type="ARBA" id="ARBA00023065"/>
    </source>
</evidence>